<dbReference type="PANTHER" id="PTHR30273">
    <property type="entry name" value="PERIPLASMIC SIGNAL SENSOR AND SIGMA FACTOR ACTIVATOR FECR-RELATED"/>
    <property type="match status" value="1"/>
</dbReference>
<dbReference type="InterPro" id="IPR006860">
    <property type="entry name" value="FecR"/>
</dbReference>
<dbReference type="Pfam" id="PF04773">
    <property type="entry name" value="FecR"/>
    <property type="match status" value="1"/>
</dbReference>
<evidence type="ECO:0000313" key="4">
    <source>
        <dbReference type="EMBL" id="TWF39988.1"/>
    </source>
</evidence>
<comment type="caution">
    <text evidence="4">The sequence shown here is derived from an EMBL/GenBank/DDBJ whole genome shotgun (WGS) entry which is preliminary data.</text>
</comment>
<reference evidence="4 5" key="1">
    <citation type="submission" date="2019-06" db="EMBL/GenBank/DDBJ databases">
        <title>Sorghum-associated microbial communities from plants grown in Nebraska, USA.</title>
        <authorList>
            <person name="Schachtman D."/>
        </authorList>
    </citation>
    <scope>NUCLEOTIDE SEQUENCE [LARGE SCALE GENOMIC DNA]</scope>
    <source>
        <strain evidence="4 5">1209</strain>
    </source>
</reference>
<keyword evidence="1" id="KW-0472">Membrane</keyword>
<sequence length="399" mass="43805">MQQERLQFLFDRYVSREASNAEERELMEMVVAPANKGLLMNILRTYMHDELPLSLPSDTAEETLLAFIREERKGPQGGVVRMRWWMIAAASIIVLLATFLLSQSRRHTAVVTRHELAAADVPAGHSGAVLTLGNGQVIQLDAAGNGALAAQGKVTISKSADVVSYKLSGHESGPVVYNTLSTPRGRHMSMVLADGTQVWLNAASSIRFPSAFTNGTRHVEVTGEVYFEVAKVFSPDGKHRLPFTVAAGNTSIEVLGTHFNVNAYTDEPTVSTTLLEGAVKVRKERQEVGLLPGQQSVLGQDGHLTVNTHVNTAEIMAWKEGYFHFESTTLAAALRQFSRWYDVDIVFEGKLPEDKIFAIIKRSNSLSTVLKALQTTNTHFKIDKELTTGAGKKLIISMN</sequence>
<name>A0A561PPF8_9BACT</name>
<keyword evidence="5" id="KW-1185">Reference proteome</keyword>
<dbReference type="InterPro" id="IPR032508">
    <property type="entry name" value="FecR_C"/>
</dbReference>
<evidence type="ECO:0000259" key="3">
    <source>
        <dbReference type="Pfam" id="PF16344"/>
    </source>
</evidence>
<gene>
    <name evidence="4" type="ORF">FHW36_105429</name>
</gene>
<accession>A0A561PPF8</accession>
<protein>
    <submittedName>
        <fullName evidence="4">FecR family protein</fullName>
    </submittedName>
</protein>
<evidence type="ECO:0000259" key="2">
    <source>
        <dbReference type="Pfam" id="PF04773"/>
    </source>
</evidence>
<organism evidence="4 5">
    <name type="scientific">Chitinophaga polysaccharea</name>
    <dbReference type="NCBI Taxonomy" id="1293035"/>
    <lineage>
        <taxon>Bacteria</taxon>
        <taxon>Pseudomonadati</taxon>
        <taxon>Bacteroidota</taxon>
        <taxon>Chitinophagia</taxon>
        <taxon>Chitinophagales</taxon>
        <taxon>Chitinophagaceae</taxon>
        <taxon>Chitinophaga</taxon>
    </lineage>
</organism>
<dbReference type="RefSeq" id="WP_145671157.1">
    <property type="nucleotide sequence ID" value="NZ_VIWO01000005.1"/>
</dbReference>
<dbReference type="GO" id="GO:0016989">
    <property type="term" value="F:sigma factor antagonist activity"/>
    <property type="evidence" value="ECO:0007669"/>
    <property type="project" value="TreeGrafter"/>
</dbReference>
<feature type="transmembrane region" description="Helical" evidence="1">
    <location>
        <begin position="82"/>
        <end position="101"/>
    </location>
</feature>
<dbReference type="InterPro" id="IPR012373">
    <property type="entry name" value="Ferrdict_sens_TM"/>
</dbReference>
<dbReference type="Gene3D" id="3.55.50.30">
    <property type="match status" value="1"/>
</dbReference>
<feature type="domain" description="Protein FecR C-terminal" evidence="3">
    <location>
        <begin position="322"/>
        <end position="384"/>
    </location>
</feature>
<dbReference type="PANTHER" id="PTHR30273:SF2">
    <property type="entry name" value="PROTEIN FECR"/>
    <property type="match status" value="1"/>
</dbReference>
<dbReference type="OrthoDB" id="625980at2"/>
<proteinExistence type="predicted"/>
<evidence type="ECO:0000256" key="1">
    <source>
        <dbReference type="SAM" id="Phobius"/>
    </source>
</evidence>
<dbReference type="AlphaFoldDB" id="A0A561PPF8"/>
<dbReference type="Pfam" id="PF16344">
    <property type="entry name" value="FecR_C"/>
    <property type="match status" value="1"/>
</dbReference>
<dbReference type="EMBL" id="VIWO01000005">
    <property type="protein sequence ID" value="TWF39988.1"/>
    <property type="molecule type" value="Genomic_DNA"/>
</dbReference>
<keyword evidence="1" id="KW-0812">Transmembrane</keyword>
<dbReference type="Proteomes" id="UP000320811">
    <property type="component" value="Unassembled WGS sequence"/>
</dbReference>
<feature type="domain" description="FecR protein" evidence="2">
    <location>
        <begin position="179"/>
        <end position="280"/>
    </location>
</feature>
<dbReference type="Gene3D" id="2.60.120.1440">
    <property type="match status" value="1"/>
</dbReference>
<evidence type="ECO:0000313" key="5">
    <source>
        <dbReference type="Proteomes" id="UP000320811"/>
    </source>
</evidence>
<keyword evidence="1" id="KW-1133">Transmembrane helix</keyword>